<dbReference type="EMBL" id="VSRR010049234">
    <property type="protein sequence ID" value="MPC78737.1"/>
    <property type="molecule type" value="Genomic_DNA"/>
</dbReference>
<dbReference type="Proteomes" id="UP000324222">
    <property type="component" value="Unassembled WGS sequence"/>
</dbReference>
<gene>
    <name evidence="1" type="ORF">E2C01_073234</name>
</gene>
<keyword evidence="2" id="KW-1185">Reference proteome</keyword>
<evidence type="ECO:0000313" key="2">
    <source>
        <dbReference type="Proteomes" id="UP000324222"/>
    </source>
</evidence>
<comment type="caution">
    <text evidence="1">The sequence shown here is derived from an EMBL/GenBank/DDBJ whole genome shotgun (WGS) entry which is preliminary data.</text>
</comment>
<protein>
    <submittedName>
        <fullName evidence="1">Uncharacterized protein</fullName>
    </submittedName>
</protein>
<accession>A0A5B7IB53</accession>
<name>A0A5B7IB53_PORTR</name>
<evidence type="ECO:0000313" key="1">
    <source>
        <dbReference type="EMBL" id="MPC78737.1"/>
    </source>
</evidence>
<reference evidence="1 2" key="1">
    <citation type="submission" date="2019-05" db="EMBL/GenBank/DDBJ databases">
        <title>Another draft genome of Portunus trituberculatus and its Hox gene families provides insights of decapod evolution.</title>
        <authorList>
            <person name="Jeong J.-H."/>
            <person name="Song I."/>
            <person name="Kim S."/>
            <person name="Choi T."/>
            <person name="Kim D."/>
            <person name="Ryu S."/>
            <person name="Kim W."/>
        </authorList>
    </citation>
    <scope>NUCLEOTIDE SEQUENCE [LARGE SCALE GENOMIC DNA]</scope>
    <source>
        <tissue evidence="1">Muscle</tissue>
    </source>
</reference>
<sequence length="93" mass="10850">MMKEEKSWRYIDTAISGRKSNEAGHTTIRRPLDNSLKMKNNKEGKVMKWKTQQHFDLQSPHRAANLVLRGNIKRKRKNAYRILENLAVFSPAA</sequence>
<organism evidence="1 2">
    <name type="scientific">Portunus trituberculatus</name>
    <name type="common">Swimming crab</name>
    <name type="synonym">Neptunus trituberculatus</name>
    <dbReference type="NCBI Taxonomy" id="210409"/>
    <lineage>
        <taxon>Eukaryota</taxon>
        <taxon>Metazoa</taxon>
        <taxon>Ecdysozoa</taxon>
        <taxon>Arthropoda</taxon>
        <taxon>Crustacea</taxon>
        <taxon>Multicrustacea</taxon>
        <taxon>Malacostraca</taxon>
        <taxon>Eumalacostraca</taxon>
        <taxon>Eucarida</taxon>
        <taxon>Decapoda</taxon>
        <taxon>Pleocyemata</taxon>
        <taxon>Brachyura</taxon>
        <taxon>Eubrachyura</taxon>
        <taxon>Portunoidea</taxon>
        <taxon>Portunidae</taxon>
        <taxon>Portuninae</taxon>
        <taxon>Portunus</taxon>
    </lineage>
</organism>
<proteinExistence type="predicted"/>
<dbReference type="AlphaFoldDB" id="A0A5B7IB53"/>